<comment type="caution">
    <text evidence="3">The sequence shown here is derived from an EMBL/GenBank/DDBJ whole genome shotgun (WGS) entry which is preliminary data.</text>
</comment>
<dbReference type="AlphaFoldDB" id="A0AAV7IUL8"/>
<evidence type="ECO:0000313" key="3">
    <source>
        <dbReference type="EMBL" id="KAH0558021.1"/>
    </source>
</evidence>
<dbReference type="SMART" id="SM00034">
    <property type="entry name" value="CLECT"/>
    <property type="match status" value="1"/>
</dbReference>
<dbReference type="InterPro" id="IPR001304">
    <property type="entry name" value="C-type_lectin-like"/>
</dbReference>
<sequence>MNSLLCIFIFLFIVTTSESQCTDCVDTAVSQLKVQKPEGYKPWGNNLYKAYNVAKNWNNAQQTCQGDNGNLAVINSREEAQFVQQLVINARPITGSTYPGGWVGFRDSDGAANWQTLTGQNLNQAGYDVWWRKGDRAKKNKCGAIKICGRFSAVSCDDRIAFVCEIKPSVD</sequence>
<dbReference type="CDD" id="cd00037">
    <property type="entry name" value="CLECT"/>
    <property type="match status" value="1"/>
</dbReference>
<dbReference type="InterPro" id="IPR016187">
    <property type="entry name" value="CTDL_fold"/>
</dbReference>
<name>A0AAV7IUL8_COTGL</name>
<dbReference type="PROSITE" id="PS50041">
    <property type="entry name" value="C_TYPE_LECTIN_2"/>
    <property type="match status" value="1"/>
</dbReference>
<keyword evidence="4" id="KW-1185">Reference proteome</keyword>
<dbReference type="PANTHER" id="PTHR22803">
    <property type="entry name" value="MANNOSE, PHOSPHOLIPASE, LECTIN RECEPTOR RELATED"/>
    <property type="match status" value="1"/>
</dbReference>
<gene>
    <name evidence="3" type="ORF">KQX54_013893</name>
</gene>
<dbReference type="InterPro" id="IPR016186">
    <property type="entry name" value="C-type_lectin-like/link_sf"/>
</dbReference>
<organism evidence="3 4">
    <name type="scientific">Cotesia glomerata</name>
    <name type="common">Lepidopteran parasitic wasp</name>
    <name type="synonym">Apanteles glomeratus</name>
    <dbReference type="NCBI Taxonomy" id="32391"/>
    <lineage>
        <taxon>Eukaryota</taxon>
        <taxon>Metazoa</taxon>
        <taxon>Ecdysozoa</taxon>
        <taxon>Arthropoda</taxon>
        <taxon>Hexapoda</taxon>
        <taxon>Insecta</taxon>
        <taxon>Pterygota</taxon>
        <taxon>Neoptera</taxon>
        <taxon>Endopterygota</taxon>
        <taxon>Hymenoptera</taxon>
        <taxon>Apocrita</taxon>
        <taxon>Ichneumonoidea</taxon>
        <taxon>Braconidae</taxon>
        <taxon>Microgastrinae</taxon>
        <taxon>Cotesia</taxon>
    </lineage>
</organism>
<dbReference type="InterPro" id="IPR050111">
    <property type="entry name" value="C-type_lectin/snaclec_domain"/>
</dbReference>
<dbReference type="EMBL" id="JAHXZJ010000747">
    <property type="protein sequence ID" value="KAH0558021.1"/>
    <property type="molecule type" value="Genomic_DNA"/>
</dbReference>
<evidence type="ECO:0000259" key="2">
    <source>
        <dbReference type="PROSITE" id="PS50041"/>
    </source>
</evidence>
<evidence type="ECO:0000313" key="4">
    <source>
        <dbReference type="Proteomes" id="UP000826195"/>
    </source>
</evidence>
<evidence type="ECO:0000256" key="1">
    <source>
        <dbReference type="SAM" id="SignalP"/>
    </source>
</evidence>
<dbReference type="Pfam" id="PF00059">
    <property type="entry name" value="Lectin_C"/>
    <property type="match status" value="1"/>
</dbReference>
<accession>A0AAV7IUL8</accession>
<dbReference type="SUPFAM" id="SSF56436">
    <property type="entry name" value="C-type lectin-like"/>
    <property type="match status" value="1"/>
</dbReference>
<protein>
    <recommendedName>
        <fullName evidence="2">C-type lectin domain-containing protein</fullName>
    </recommendedName>
</protein>
<feature type="domain" description="C-type lectin" evidence="2">
    <location>
        <begin position="43"/>
        <end position="165"/>
    </location>
</feature>
<reference evidence="3 4" key="1">
    <citation type="journal article" date="2021" name="J. Hered.">
        <title>A chromosome-level genome assembly of the parasitoid wasp, Cotesia glomerata (Hymenoptera: Braconidae).</title>
        <authorList>
            <person name="Pinto B.J."/>
            <person name="Weis J.J."/>
            <person name="Gamble T."/>
            <person name="Ode P.J."/>
            <person name="Paul R."/>
            <person name="Zaspel J.M."/>
        </authorList>
    </citation>
    <scope>NUCLEOTIDE SEQUENCE [LARGE SCALE GENOMIC DNA]</scope>
    <source>
        <strain evidence="3">CgM1</strain>
    </source>
</reference>
<dbReference type="Proteomes" id="UP000826195">
    <property type="component" value="Unassembled WGS sequence"/>
</dbReference>
<dbReference type="Gene3D" id="3.10.100.10">
    <property type="entry name" value="Mannose-Binding Protein A, subunit A"/>
    <property type="match status" value="1"/>
</dbReference>
<feature type="signal peptide" evidence="1">
    <location>
        <begin position="1"/>
        <end position="19"/>
    </location>
</feature>
<feature type="chain" id="PRO_5043630714" description="C-type lectin domain-containing protein" evidence="1">
    <location>
        <begin position="20"/>
        <end position="171"/>
    </location>
</feature>
<proteinExistence type="predicted"/>
<keyword evidence="1" id="KW-0732">Signal</keyword>